<dbReference type="InterPro" id="IPR037626">
    <property type="entry name" value="NUP37"/>
</dbReference>
<dbReference type="SMART" id="SM00320">
    <property type="entry name" value="WD40"/>
    <property type="match status" value="2"/>
</dbReference>
<dbReference type="Gene3D" id="2.130.10.10">
    <property type="entry name" value="YVTN repeat-like/Quinoprotein amine dehydrogenase"/>
    <property type="match status" value="1"/>
</dbReference>
<dbReference type="GO" id="GO:0031080">
    <property type="term" value="C:nuclear pore outer ring"/>
    <property type="evidence" value="ECO:0007669"/>
    <property type="project" value="InterPro"/>
</dbReference>
<comment type="caution">
    <text evidence="2">The sequence shown here is derived from an EMBL/GenBank/DDBJ whole genome shotgun (WGS) entry which is preliminary data.</text>
</comment>
<dbReference type="OrthoDB" id="4079856at2759"/>
<dbReference type="InterPro" id="IPR036322">
    <property type="entry name" value="WD40_repeat_dom_sf"/>
</dbReference>
<reference evidence="2" key="2">
    <citation type="submission" date="2021-01" db="EMBL/GenBank/DDBJ databases">
        <authorList>
            <person name="Schikora-Tamarit M.A."/>
        </authorList>
    </citation>
    <scope>NUCLEOTIDE SEQUENCE</scope>
    <source>
        <strain evidence="2">CBS6341</strain>
    </source>
</reference>
<sequence>MSEQPILLLPDIHDENYNIDDEVYTLIYDIPEPIRSIDWNGNLLALGHKEGITILAPIPSNSQIAKNFPNKFQQDWIFQINKISTKSPVNKLRFTSKYLISSHEDNSIGIFNQQTGLEIKLNTSIHKDEINNLDISNNGGFIVVSSDDKIVSIFDLNKTNNKPIFTIKLDNIPTLIKFWIDNDYDKLIIVENGNVVKIYNWKLSKWLISIYPISYSKNLKPFIKDVIILNNKITIIGESGYIKKYDLNNLKGGAGYTFPNESFQLSGWLNNSKYISSNSKPLIGGINVDRCSFYDFNTNSNTHQIYQFKLNLPSLSISSGSINHKGIVAFNSGAKLLLVRPFDSYEVV</sequence>
<organism evidence="2 3">
    <name type="scientific">Wickerhamomyces mucosus</name>
    <dbReference type="NCBI Taxonomy" id="1378264"/>
    <lineage>
        <taxon>Eukaryota</taxon>
        <taxon>Fungi</taxon>
        <taxon>Dikarya</taxon>
        <taxon>Ascomycota</taxon>
        <taxon>Saccharomycotina</taxon>
        <taxon>Saccharomycetes</taxon>
        <taxon>Phaffomycetales</taxon>
        <taxon>Wickerhamomycetaceae</taxon>
        <taxon>Wickerhamomyces</taxon>
    </lineage>
</organism>
<proteinExistence type="predicted"/>
<dbReference type="PROSITE" id="PS50082">
    <property type="entry name" value="WD_REPEATS_2"/>
    <property type="match status" value="1"/>
</dbReference>
<protein>
    <submittedName>
        <fullName evidence="2">Uncharacterized protein</fullName>
    </submittedName>
</protein>
<name>A0A9P8T7T8_9ASCO</name>
<dbReference type="Proteomes" id="UP000769528">
    <property type="component" value="Unassembled WGS sequence"/>
</dbReference>
<evidence type="ECO:0000256" key="1">
    <source>
        <dbReference type="PROSITE-ProRule" id="PRU00221"/>
    </source>
</evidence>
<feature type="repeat" description="WD" evidence="1">
    <location>
        <begin position="123"/>
        <end position="157"/>
    </location>
</feature>
<dbReference type="InterPro" id="IPR015943">
    <property type="entry name" value="WD40/YVTN_repeat-like_dom_sf"/>
</dbReference>
<accession>A0A9P8T7T8</accession>
<dbReference type="EMBL" id="JAEUBF010001336">
    <property type="protein sequence ID" value="KAH3669166.1"/>
    <property type="molecule type" value="Genomic_DNA"/>
</dbReference>
<evidence type="ECO:0000313" key="2">
    <source>
        <dbReference type="EMBL" id="KAH3669166.1"/>
    </source>
</evidence>
<dbReference type="AlphaFoldDB" id="A0A9P8T7T8"/>
<evidence type="ECO:0000313" key="3">
    <source>
        <dbReference type="Proteomes" id="UP000769528"/>
    </source>
</evidence>
<dbReference type="Pfam" id="PF00400">
    <property type="entry name" value="WD40"/>
    <property type="match status" value="1"/>
</dbReference>
<dbReference type="SUPFAM" id="SSF50978">
    <property type="entry name" value="WD40 repeat-like"/>
    <property type="match status" value="1"/>
</dbReference>
<reference evidence="2" key="1">
    <citation type="journal article" date="2021" name="Open Biol.">
        <title>Shared evolutionary footprints suggest mitochondrial oxidative damage underlies multiple complex I losses in fungi.</title>
        <authorList>
            <person name="Schikora-Tamarit M.A."/>
            <person name="Marcet-Houben M."/>
            <person name="Nosek J."/>
            <person name="Gabaldon T."/>
        </authorList>
    </citation>
    <scope>NUCLEOTIDE SEQUENCE</scope>
    <source>
        <strain evidence="2">CBS6341</strain>
    </source>
</reference>
<gene>
    <name evidence="2" type="ORF">WICMUC_005005</name>
</gene>
<keyword evidence="1" id="KW-0853">WD repeat</keyword>
<dbReference type="InterPro" id="IPR001680">
    <property type="entry name" value="WD40_rpt"/>
</dbReference>
<dbReference type="PANTHER" id="PTHR22806">
    <property type="entry name" value="NUCLEOPORIN NUP37 P37 -RELATED"/>
    <property type="match status" value="1"/>
</dbReference>
<dbReference type="PANTHER" id="PTHR22806:SF0">
    <property type="entry name" value="NUCLEOPORIN NUP37"/>
    <property type="match status" value="1"/>
</dbReference>
<keyword evidence="3" id="KW-1185">Reference proteome</keyword>